<evidence type="ECO:0000313" key="2">
    <source>
        <dbReference type="Proteomes" id="UP000230779"/>
    </source>
</evidence>
<proteinExistence type="predicted"/>
<dbReference type="Proteomes" id="UP000230779">
    <property type="component" value="Unassembled WGS sequence"/>
</dbReference>
<comment type="caution">
    <text evidence="1">The sequence shown here is derived from an EMBL/GenBank/DDBJ whole genome shotgun (WGS) entry which is preliminary data.</text>
</comment>
<protein>
    <recommendedName>
        <fullName evidence="3">CSD domain-containing protein</fullName>
    </recommendedName>
</protein>
<dbReference type="EMBL" id="PFMD01000050">
    <property type="protein sequence ID" value="PIY96391.1"/>
    <property type="molecule type" value="Genomic_DNA"/>
</dbReference>
<gene>
    <name evidence="1" type="ORF">COY66_04185</name>
</gene>
<accession>A0A2M7RIV4</accession>
<organism evidence="1 2">
    <name type="scientific">Candidatus Kerfeldbacteria bacterium CG_4_10_14_0_8_um_filter_42_10</name>
    <dbReference type="NCBI Taxonomy" id="2014248"/>
    <lineage>
        <taxon>Bacteria</taxon>
        <taxon>Candidatus Kerfeldiibacteriota</taxon>
    </lineage>
</organism>
<name>A0A2M7RIV4_9BACT</name>
<dbReference type="AlphaFoldDB" id="A0A2M7RIV4"/>
<evidence type="ECO:0008006" key="3">
    <source>
        <dbReference type="Google" id="ProtNLM"/>
    </source>
</evidence>
<sequence length="261" mass="28933">MVGEISGVSVAVKYGDKFLDVPENGFLGEFDDSSSFQLVVTVSPEAGNILTFTVNGDKDIAPKRVAKHDDQQIYKLSIALAQSQAGDFFTPYPNNHLRLLLWKSDGQIQVWEIAIISQHGKFFLTFQKTLVAACYRDEDNVVMPEVKWPQLLSLLTEHLNLDNLPPISQFQKPVPASSENLKPGTARVKWFNFAMGVGAVDTPEGLARVHWSKISRGNGSQRNYLTAGELVSFKGINQLPKKKDGRQTAFQQEASGVQLIQ</sequence>
<reference evidence="1 2" key="1">
    <citation type="submission" date="2017-09" db="EMBL/GenBank/DDBJ databases">
        <title>Depth-based differentiation of microbial function through sediment-hosted aquifers and enrichment of novel symbionts in the deep terrestrial subsurface.</title>
        <authorList>
            <person name="Probst A.J."/>
            <person name="Ladd B."/>
            <person name="Jarett J.K."/>
            <person name="Geller-Mcgrath D.E."/>
            <person name="Sieber C.M."/>
            <person name="Emerson J.B."/>
            <person name="Anantharaman K."/>
            <person name="Thomas B.C."/>
            <person name="Malmstrom R."/>
            <person name="Stieglmeier M."/>
            <person name="Klingl A."/>
            <person name="Woyke T."/>
            <person name="Ryan C.M."/>
            <person name="Banfield J.F."/>
        </authorList>
    </citation>
    <scope>NUCLEOTIDE SEQUENCE [LARGE SCALE GENOMIC DNA]</scope>
    <source>
        <strain evidence="1">CG_4_10_14_0_8_um_filter_42_10</strain>
    </source>
</reference>
<evidence type="ECO:0000313" key="1">
    <source>
        <dbReference type="EMBL" id="PIY96391.1"/>
    </source>
</evidence>